<dbReference type="GO" id="GO:0016874">
    <property type="term" value="F:ligase activity"/>
    <property type="evidence" value="ECO:0007669"/>
    <property type="project" value="UniProtKB-KW"/>
</dbReference>
<organism evidence="5 6">
    <name type="scientific">Adlercreutzia wanghongyangiae</name>
    <dbReference type="NCBI Taxonomy" id="3111451"/>
    <lineage>
        <taxon>Bacteria</taxon>
        <taxon>Bacillati</taxon>
        <taxon>Actinomycetota</taxon>
        <taxon>Coriobacteriia</taxon>
        <taxon>Eggerthellales</taxon>
        <taxon>Eggerthellaceae</taxon>
        <taxon>Adlercreutzia</taxon>
    </lineage>
</organism>
<dbReference type="Pfam" id="PF13193">
    <property type="entry name" value="AMP-binding_C"/>
    <property type="match status" value="1"/>
</dbReference>
<dbReference type="PROSITE" id="PS00455">
    <property type="entry name" value="AMP_BINDING"/>
    <property type="match status" value="1"/>
</dbReference>
<evidence type="ECO:0000256" key="2">
    <source>
        <dbReference type="ARBA" id="ARBA00022598"/>
    </source>
</evidence>
<reference evidence="5 6" key="1">
    <citation type="submission" date="2024-01" db="EMBL/GenBank/DDBJ databases">
        <title>novel species in genus Adlercreutzia.</title>
        <authorList>
            <person name="Liu X."/>
        </authorList>
    </citation>
    <scope>NUCLEOTIDE SEQUENCE [LARGE SCALE GENOMIC DNA]</scope>
    <source>
        <strain evidence="5 6">R7</strain>
    </source>
</reference>
<keyword evidence="2 5" id="KW-0436">Ligase</keyword>
<name>A0ABU6IHC3_9ACTN</name>
<comment type="similarity">
    <text evidence="1">Belongs to the ATP-dependent AMP-binding enzyme family.</text>
</comment>
<dbReference type="InterPro" id="IPR000873">
    <property type="entry name" value="AMP-dep_synth/lig_dom"/>
</dbReference>
<gene>
    <name evidence="5" type="primary">fadK</name>
    <name evidence="5" type="ORF">VIN30_05115</name>
</gene>
<feature type="domain" description="AMP-binding enzyme C-terminal" evidence="4">
    <location>
        <begin position="451"/>
        <end position="528"/>
    </location>
</feature>
<dbReference type="PANTHER" id="PTHR43201">
    <property type="entry name" value="ACYL-COA SYNTHETASE"/>
    <property type="match status" value="1"/>
</dbReference>
<evidence type="ECO:0000259" key="3">
    <source>
        <dbReference type="Pfam" id="PF00501"/>
    </source>
</evidence>
<sequence>MITDLKINEEQKKKYYDHGYWTADSIREVWHDQVARHGEREYVCDDTGSRYTYREIDERAGRLAAWLASEGVQVGDVVTVQFPTWAEFCIAYVAVMKLGAVMHPVPRNYNDMDLEYAMNLVGSRAFLCPTFSHNVDYEAQIASVRESIPTLGPIAVLDKQAPSHTEFPTFDDIYGRFEPMSAFAPVSADSVACILPTSGTTGKPKQAMLTHNNILFSERVFTRELGRTEDDVMFMPSPLNHATGFFHGLISPMLLGGRAVLQQDFHAREAIELMNEEGVTWSMSATPFIFDMLNVLEASDDGLAFKTLNLFCCGGAPLPPALIERAHRHGILLCEIYGSTESCPHVYVPPEKCLEWNGAWSGVPFEGIEVRVIDAEGNELPAGEQGEELSRGPHMFVGYLNERDRTDRALDDDGWFYSGDLCYQDDEGRIRINGRKKEVIIRGGENISAREIDDDLIGCPGLATSATIGMPDERLGERICTFVVATDPDNPPTQADLIDYLTSRHVAKRLWPERVEVIDEIPVTATGKVKRFILSQVLKERMAAE</sequence>
<dbReference type="Gene3D" id="3.40.50.12780">
    <property type="entry name" value="N-terminal domain of ligase-like"/>
    <property type="match status" value="1"/>
</dbReference>
<proteinExistence type="inferred from homology"/>
<dbReference type="Proteomes" id="UP001349994">
    <property type="component" value="Unassembled WGS sequence"/>
</dbReference>
<dbReference type="EC" id="6.2.1.-" evidence="5"/>
<dbReference type="InterPro" id="IPR042099">
    <property type="entry name" value="ANL_N_sf"/>
</dbReference>
<dbReference type="SUPFAM" id="SSF56801">
    <property type="entry name" value="Acetyl-CoA synthetase-like"/>
    <property type="match status" value="1"/>
</dbReference>
<feature type="domain" description="AMP-dependent synthetase/ligase" evidence="3">
    <location>
        <begin position="31"/>
        <end position="400"/>
    </location>
</feature>
<evidence type="ECO:0000313" key="6">
    <source>
        <dbReference type="Proteomes" id="UP001349994"/>
    </source>
</evidence>
<accession>A0ABU6IHC3</accession>
<keyword evidence="6" id="KW-1185">Reference proteome</keyword>
<dbReference type="EMBL" id="JAYMFF010000009">
    <property type="protein sequence ID" value="MEC4175825.1"/>
    <property type="molecule type" value="Genomic_DNA"/>
</dbReference>
<dbReference type="PANTHER" id="PTHR43201:SF5">
    <property type="entry name" value="MEDIUM-CHAIN ACYL-COA LIGASE ACSF2, MITOCHONDRIAL"/>
    <property type="match status" value="1"/>
</dbReference>
<dbReference type="NCBIfam" id="NF004758">
    <property type="entry name" value="PRK06087.1"/>
    <property type="match status" value="1"/>
</dbReference>
<dbReference type="InterPro" id="IPR020845">
    <property type="entry name" value="AMP-binding_CS"/>
</dbReference>
<dbReference type="Pfam" id="PF00501">
    <property type="entry name" value="AMP-binding"/>
    <property type="match status" value="1"/>
</dbReference>
<dbReference type="InterPro" id="IPR025110">
    <property type="entry name" value="AMP-bd_C"/>
</dbReference>
<protein>
    <submittedName>
        <fullName evidence="5">Medium-chain fatty-acid--CoA ligase</fullName>
        <ecNumber evidence="5">6.2.1.-</ecNumber>
    </submittedName>
</protein>
<dbReference type="InterPro" id="IPR045851">
    <property type="entry name" value="AMP-bd_C_sf"/>
</dbReference>
<evidence type="ECO:0000256" key="1">
    <source>
        <dbReference type="ARBA" id="ARBA00006432"/>
    </source>
</evidence>
<dbReference type="Gene3D" id="3.30.300.30">
    <property type="match status" value="1"/>
</dbReference>
<dbReference type="RefSeq" id="WP_326423589.1">
    <property type="nucleotide sequence ID" value="NZ_JAYMFF010000009.1"/>
</dbReference>
<comment type="caution">
    <text evidence="5">The sequence shown here is derived from an EMBL/GenBank/DDBJ whole genome shotgun (WGS) entry which is preliminary data.</text>
</comment>
<evidence type="ECO:0000259" key="4">
    <source>
        <dbReference type="Pfam" id="PF13193"/>
    </source>
</evidence>
<evidence type="ECO:0000313" key="5">
    <source>
        <dbReference type="EMBL" id="MEC4175825.1"/>
    </source>
</evidence>